<organism evidence="2 3">
    <name type="scientific">Paraglaciecola hydrolytica</name>
    <dbReference type="NCBI Taxonomy" id="1799789"/>
    <lineage>
        <taxon>Bacteria</taxon>
        <taxon>Pseudomonadati</taxon>
        <taxon>Pseudomonadota</taxon>
        <taxon>Gammaproteobacteria</taxon>
        <taxon>Alteromonadales</taxon>
        <taxon>Alteromonadaceae</taxon>
        <taxon>Paraglaciecola</taxon>
    </lineage>
</organism>
<accession>A0A136A1W6</accession>
<keyword evidence="2" id="KW-0762">Sugar transport</keyword>
<dbReference type="OrthoDB" id="95460at2"/>
<dbReference type="InterPro" id="IPR051541">
    <property type="entry name" value="PTS_SugarTrans_NitroReg"/>
</dbReference>
<dbReference type="Pfam" id="PF00359">
    <property type="entry name" value="PTS_EIIA_2"/>
    <property type="match status" value="1"/>
</dbReference>
<dbReference type="PANTHER" id="PTHR47738">
    <property type="entry name" value="PTS SYSTEM FRUCTOSE-LIKE EIIA COMPONENT-RELATED"/>
    <property type="match status" value="1"/>
</dbReference>
<dbReference type="Proteomes" id="UP000070299">
    <property type="component" value="Unassembled WGS sequence"/>
</dbReference>
<evidence type="ECO:0000259" key="1">
    <source>
        <dbReference type="PROSITE" id="PS51094"/>
    </source>
</evidence>
<protein>
    <submittedName>
        <fullName evidence="2">PTS sugar transporter</fullName>
    </submittedName>
</protein>
<dbReference type="EMBL" id="LSNE01000005">
    <property type="protein sequence ID" value="KXI29229.1"/>
    <property type="molecule type" value="Genomic_DNA"/>
</dbReference>
<name>A0A136A1W6_9ALTE</name>
<dbReference type="PANTHER" id="PTHR47738:SF1">
    <property type="entry name" value="NITROGEN REGULATORY PROTEIN"/>
    <property type="match status" value="1"/>
</dbReference>
<feature type="domain" description="PTS EIIA type-2" evidence="1">
    <location>
        <begin position="5"/>
        <end position="147"/>
    </location>
</feature>
<evidence type="ECO:0000313" key="2">
    <source>
        <dbReference type="EMBL" id="KXI29229.1"/>
    </source>
</evidence>
<dbReference type="SUPFAM" id="SSF55804">
    <property type="entry name" value="Phoshotransferase/anion transport protein"/>
    <property type="match status" value="1"/>
</dbReference>
<comment type="caution">
    <text evidence="2">The sequence shown here is derived from an EMBL/GenBank/DDBJ whole genome shotgun (WGS) entry which is preliminary data.</text>
</comment>
<gene>
    <name evidence="2" type="ORF">AX660_13870</name>
</gene>
<dbReference type="GO" id="GO:0008982">
    <property type="term" value="F:protein-N(PI)-phosphohistidine-sugar phosphotransferase activity"/>
    <property type="evidence" value="ECO:0007669"/>
    <property type="project" value="InterPro"/>
</dbReference>
<dbReference type="PROSITE" id="PS00372">
    <property type="entry name" value="PTS_EIIA_TYPE_2_HIS"/>
    <property type="match status" value="1"/>
</dbReference>
<proteinExistence type="predicted"/>
<keyword evidence="2" id="KW-0813">Transport</keyword>
<dbReference type="InterPro" id="IPR016152">
    <property type="entry name" value="PTrfase/Anion_transptr"/>
</dbReference>
<keyword evidence="3" id="KW-1185">Reference proteome</keyword>
<dbReference type="Gene3D" id="3.40.930.10">
    <property type="entry name" value="Mannitol-specific EII, Chain A"/>
    <property type="match status" value="1"/>
</dbReference>
<dbReference type="NCBIfam" id="TIGR01419">
    <property type="entry name" value="nitro_reg_IIA"/>
    <property type="match status" value="1"/>
</dbReference>
<dbReference type="STRING" id="1799789.AX660_13870"/>
<evidence type="ECO:0000313" key="3">
    <source>
        <dbReference type="Proteomes" id="UP000070299"/>
    </source>
</evidence>
<dbReference type="GO" id="GO:0009401">
    <property type="term" value="P:phosphoenolpyruvate-dependent sugar phosphotransferase system"/>
    <property type="evidence" value="ECO:0007669"/>
    <property type="project" value="InterPro"/>
</dbReference>
<dbReference type="InterPro" id="IPR006320">
    <property type="entry name" value="PTS_Nitro_regul"/>
</dbReference>
<dbReference type="AlphaFoldDB" id="A0A136A1W6"/>
<dbReference type="RefSeq" id="WP_068376393.1">
    <property type="nucleotide sequence ID" value="NZ_LSNE01000005.1"/>
</dbReference>
<sequence length="147" mass="16124">MEIKDILQPDCTLCAVQGTSKKRVLELISNVASKHITDIDQATILASLMNRERMGSTGIGNGIALPHGRLKDLKNVLAIVLTNETPIDYDAIDKLPVDIFFAILVPEDKAAEHLGTLSAIAAKLTDKDTLQRMRDAHTDEELFKVMS</sequence>
<dbReference type="PROSITE" id="PS51094">
    <property type="entry name" value="PTS_EIIA_TYPE_2"/>
    <property type="match status" value="1"/>
</dbReference>
<dbReference type="GO" id="GO:0030295">
    <property type="term" value="F:protein kinase activator activity"/>
    <property type="evidence" value="ECO:0007669"/>
    <property type="project" value="TreeGrafter"/>
</dbReference>
<dbReference type="CDD" id="cd00211">
    <property type="entry name" value="PTS_IIA_fru"/>
    <property type="match status" value="1"/>
</dbReference>
<dbReference type="InterPro" id="IPR002178">
    <property type="entry name" value="PTS_EIIA_type-2_dom"/>
</dbReference>
<reference evidence="3" key="1">
    <citation type="submission" date="2016-02" db="EMBL/GenBank/DDBJ databases">
        <authorList>
            <person name="Schultz-Johansen M."/>
            <person name="Glaring M.A."/>
            <person name="Bech P.K."/>
            <person name="Stougaard P."/>
        </authorList>
    </citation>
    <scope>NUCLEOTIDE SEQUENCE [LARGE SCALE GENOMIC DNA]</scope>
    <source>
        <strain evidence="3">S66</strain>
    </source>
</reference>